<organism evidence="3 4">
    <name type="scientific">Pseudalkalibacillus berkeleyi</name>
    <dbReference type="NCBI Taxonomy" id="1069813"/>
    <lineage>
        <taxon>Bacteria</taxon>
        <taxon>Bacillati</taxon>
        <taxon>Bacillota</taxon>
        <taxon>Bacilli</taxon>
        <taxon>Bacillales</taxon>
        <taxon>Fictibacillaceae</taxon>
        <taxon>Pseudalkalibacillus</taxon>
    </lineage>
</organism>
<feature type="region of interest" description="Disordered" evidence="1">
    <location>
        <begin position="78"/>
        <end position="130"/>
    </location>
</feature>
<accession>A0ABS9H208</accession>
<feature type="transmembrane region" description="Helical" evidence="2">
    <location>
        <begin position="32"/>
        <end position="50"/>
    </location>
</feature>
<keyword evidence="2" id="KW-1133">Transmembrane helix</keyword>
<evidence type="ECO:0000256" key="2">
    <source>
        <dbReference type="SAM" id="Phobius"/>
    </source>
</evidence>
<name>A0ABS9H208_9BACL</name>
<evidence type="ECO:0000313" key="4">
    <source>
        <dbReference type="Proteomes" id="UP001649381"/>
    </source>
</evidence>
<dbReference type="Proteomes" id="UP001649381">
    <property type="component" value="Unassembled WGS sequence"/>
</dbReference>
<keyword evidence="2" id="KW-0472">Membrane</keyword>
<dbReference type="RefSeq" id="WP_236333824.1">
    <property type="nucleotide sequence ID" value="NZ_JAKIJS010000001.1"/>
</dbReference>
<feature type="compositionally biased region" description="Low complexity" evidence="1">
    <location>
        <begin position="86"/>
        <end position="97"/>
    </location>
</feature>
<reference evidence="3 4" key="1">
    <citation type="submission" date="2022-01" db="EMBL/GenBank/DDBJ databases">
        <title>Alkalihalobacillus sp. EGI L200015, a novel bacterium isolated from a salt lake sediment.</title>
        <authorList>
            <person name="Gao L."/>
            <person name="Fang B.-Z."/>
            <person name="Li W.-J."/>
        </authorList>
    </citation>
    <scope>NUCLEOTIDE SEQUENCE [LARGE SCALE GENOMIC DNA]</scope>
    <source>
        <strain evidence="3 4">KCTC 12718</strain>
    </source>
</reference>
<proteinExistence type="predicted"/>
<feature type="transmembrane region" description="Helical" evidence="2">
    <location>
        <begin position="7"/>
        <end position="26"/>
    </location>
</feature>
<evidence type="ECO:0000313" key="3">
    <source>
        <dbReference type="EMBL" id="MCF6137868.1"/>
    </source>
</evidence>
<dbReference type="EMBL" id="JAKIJS010000001">
    <property type="protein sequence ID" value="MCF6137868.1"/>
    <property type="molecule type" value="Genomic_DNA"/>
</dbReference>
<sequence>MFLRKFNWIVLLILGLAAFGFVMTLITNPMYLVKMALIFVAVGGLFYFLYKRFIAGRLGGQVSGQYKQAARYSAKKYQSNNTGPLKSKQVKPSPKQKANPSFSKATKKRKNNHNLKVIEGKKGKKKNRAL</sequence>
<keyword evidence="2" id="KW-0812">Transmembrane</keyword>
<dbReference type="NCBIfam" id="NF041554">
    <property type="entry name" value="SA1362_fam"/>
    <property type="match status" value="1"/>
</dbReference>
<comment type="caution">
    <text evidence="3">The sequence shown here is derived from an EMBL/GenBank/DDBJ whole genome shotgun (WGS) entry which is preliminary data.</text>
</comment>
<dbReference type="InterPro" id="IPR048110">
    <property type="entry name" value="SA1362/YqhP-like"/>
</dbReference>
<protein>
    <submittedName>
        <fullName evidence="3">Uncharacterized protein</fullName>
    </submittedName>
</protein>
<keyword evidence="4" id="KW-1185">Reference proteome</keyword>
<gene>
    <name evidence="3" type="ORF">L2716_09010</name>
</gene>
<evidence type="ECO:0000256" key="1">
    <source>
        <dbReference type="SAM" id="MobiDB-lite"/>
    </source>
</evidence>